<name>A0A7W9G0I0_9ACTN</name>
<dbReference type="RefSeq" id="WP_185068689.1">
    <property type="nucleotide sequence ID" value="NZ_JACHMB010000001.1"/>
</dbReference>
<feature type="domain" description="HTH tetR-type" evidence="5">
    <location>
        <begin position="10"/>
        <end position="70"/>
    </location>
</feature>
<dbReference type="PROSITE" id="PS50977">
    <property type="entry name" value="HTH_TETR_2"/>
    <property type="match status" value="1"/>
</dbReference>
<keyword evidence="2 4" id="KW-0238">DNA-binding</keyword>
<dbReference type="PANTHER" id="PTHR30055:SF234">
    <property type="entry name" value="HTH-TYPE TRANSCRIPTIONAL REGULATOR BETI"/>
    <property type="match status" value="1"/>
</dbReference>
<dbReference type="SUPFAM" id="SSF46689">
    <property type="entry name" value="Homeodomain-like"/>
    <property type="match status" value="1"/>
</dbReference>
<dbReference type="Proteomes" id="UP000579153">
    <property type="component" value="Unassembled WGS sequence"/>
</dbReference>
<proteinExistence type="predicted"/>
<dbReference type="PANTHER" id="PTHR30055">
    <property type="entry name" value="HTH-TYPE TRANSCRIPTIONAL REGULATOR RUTR"/>
    <property type="match status" value="1"/>
</dbReference>
<sequence length="189" mass="19896">MSATAAERGREARRRLLGVAAELIAERGWSAVSTRMLADRAGVAPGVVHYHFASVQALLAEAALGVMHALIEQIGAGLEQARTPGEALTLMVGFLEDYDGRDPTSLLFAETYLAAGRDEGLRRSVGATVDEFRRRVAGRLAEQGVAAPEATAAVLAAAVDGIMLHRALGPGPDATELTTVLERLITPVE</sequence>
<keyword evidence="7" id="KW-1185">Reference proteome</keyword>
<dbReference type="InterPro" id="IPR050109">
    <property type="entry name" value="HTH-type_TetR-like_transc_reg"/>
</dbReference>
<evidence type="ECO:0000256" key="3">
    <source>
        <dbReference type="ARBA" id="ARBA00023163"/>
    </source>
</evidence>
<gene>
    <name evidence="6" type="ORF">HD596_001662</name>
</gene>
<dbReference type="GO" id="GO:0003700">
    <property type="term" value="F:DNA-binding transcription factor activity"/>
    <property type="evidence" value="ECO:0007669"/>
    <property type="project" value="TreeGrafter"/>
</dbReference>
<keyword evidence="3" id="KW-0804">Transcription</keyword>
<comment type="caution">
    <text evidence="6">The sequence shown here is derived from an EMBL/GenBank/DDBJ whole genome shotgun (WGS) entry which is preliminary data.</text>
</comment>
<evidence type="ECO:0000256" key="2">
    <source>
        <dbReference type="ARBA" id="ARBA00023125"/>
    </source>
</evidence>
<evidence type="ECO:0000256" key="1">
    <source>
        <dbReference type="ARBA" id="ARBA00023015"/>
    </source>
</evidence>
<dbReference type="SUPFAM" id="SSF48498">
    <property type="entry name" value="Tetracyclin repressor-like, C-terminal domain"/>
    <property type="match status" value="1"/>
</dbReference>
<dbReference type="InterPro" id="IPR036271">
    <property type="entry name" value="Tet_transcr_reg_TetR-rel_C_sf"/>
</dbReference>
<dbReference type="Pfam" id="PF17940">
    <property type="entry name" value="TetR_C_31"/>
    <property type="match status" value="1"/>
</dbReference>
<dbReference type="AlphaFoldDB" id="A0A7W9G0I0"/>
<evidence type="ECO:0000256" key="4">
    <source>
        <dbReference type="PROSITE-ProRule" id="PRU00335"/>
    </source>
</evidence>
<dbReference type="GO" id="GO:0000976">
    <property type="term" value="F:transcription cis-regulatory region binding"/>
    <property type="evidence" value="ECO:0007669"/>
    <property type="project" value="TreeGrafter"/>
</dbReference>
<organism evidence="6 7">
    <name type="scientific">Nonomuraea jabiensis</name>
    <dbReference type="NCBI Taxonomy" id="882448"/>
    <lineage>
        <taxon>Bacteria</taxon>
        <taxon>Bacillati</taxon>
        <taxon>Actinomycetota</taxon>
        <taxon>Actinomycetes</taxon>
        <taxon>Streptosporangiales</taxon>
        <taxon>Streptosporangiaceae</taxon>
        <taxon>Nonomuraea</taxon>
    </lineage>
</organism>
<dbReference type="Pfam" id="PF00440">
    <property type="entry name" value="TetR_N"/>
    <property type="match status" value="1"/>
</dbReference>
<dbReference type="Gene3D" id="1.10.357.10">
    <property type="entry name" value="Tetracycline Repressor, domain 2"/>
    <property type="match status" value="1"/>
</dbReference>
<keyword evidence="1" id="KW-0805">Transcription regulation</keyword>
<feature type="DNA-binding region" description="H-T-H motif" evidence="4">
    <location>
        <begin position="33"/>
        <end position="52"/>
    </location>
</feature>
<reference evidence="6 7" key="1">
    <citation type="submission" date="2020-08" db="EMBL/GenBank/DDBJ databases">
        <title>Sequencing the genomes of 1000 actinobacteria strains.</title>
        <authorList>
            <person name="Klenk H.-P."/>
        </authorList>
    </citation>
    <scope>NUCLEOTIDE SEQUENCE [LARGE SCALE GENOMIC DNA]</scope>
    <source>
        <strain evidence="6 7">DSM 45507</strain>
    </source>
</reference>
<evidence type="ECO:0000313" key="7">
    <source>
        <dbReference type="Proteomes" id="UP000579153"/>
    </source>
</evidence>
<dbReference type="InterPro" id="IPR041583">
    <property type="entry name" value="TetR_C_31"/>
</dbReference>
<dbReference type="InterPro" id="IPR001647">
    <property type="entry name" value="HTH_TetR"/>
</dbReference>
<dbReference type="InterPro" id="IPR009057">
    <property type="entry name" value="Homeodomain-like_sf"/>
</dbReference>
<accession>A0A7W9G0I0</accession>
<dbReference type="PRINTS" id="PR00455">
    <property type="entry name" value="HTHTETR"/>
</dbReference>
<protein>
    <submittedName>
        <fullName evidence="6">AcrR family transcriptional regulator</fullName>
    </submittedName>
</protein>
<dbReference type="EMBL" id="JACHMB010000001">
    <property type="protein sequence ID" value="MBB5774906.1"/>
    <property type="molecule type" value="Genomic_DNA"/>
</dbReference>
<evidence type="ECO:0000313" key="6">
    <source>
        <dbReference type="EMBL" id="MBB5774906.1"/>
    </source>
</evidence>
<evidence type="ECO:0000259" key="5">
    <source>
        <dbReference type="PROSITE" id="PS50977"/>
    </source>
</evidence>